<dbReference type="PANTHER" id="PTHR43849">
    <property type="entry name" value="BLL3936 PROTEIN"/>
    <property type="match status" value="1"/>
</dbReference>
<dbReference type="AlphaFoldDB" id="A0A6L5XKU8"/>
<feature type="transmembrane region" description="Helical" evidence="1">
    <location>
        <begin position="467"/>
        <end position="492"/>
    </location>
</feature>
<dbReference type="EMBL" id="VUMH01000005">
    <property type="protein sequence ID" value="MSS27755.1"/>
    <property type="molecule type" value="Genomic_DNA"/>
</dbReference>
<feature type="transmembrane region" description="Helical" evidence="1">
    <location>
        <begin position="588"/>
        <end position="608"/>
    </location>
</feature>
<keyword evidence="1" id="KW-1133">Transmembrane helix</keyword>
<dbReference type="NCBIfam" id="TIGR02123">
    <property type="entry name" value="TRAP_fused"/>
    <property type="match status" value="1"/>
</dbReference>
<name>A0A6L5XKU8_9BACT</name>
<feature type="transmembrane region" description="Helical" evidence="1">
    <location>
        <begin position="346"/>
        <end position="363"/>
    </location>
</feature>
<evidence type="ECO:0000256" key="1">
    <source>
        <dbReference type="SAM" id="Phobius"/>
    </source>
</evidence>
<feature type="transmembrane region" description="Helical" evidence="1">
    <location>
        <begin position="171"/>
        <end position="196"/>
    </location>
</feature>
<dbReference type="InterPro" id="IPR010656">
    <property type="entry name" value="DctM"/>
</dbReference>
<reference evidence="3 4" key="1">
    <citation type="submission" date="2019-09" db="EMBL/GenBank/DDBJ databases">
        <title>In-depth cultivation of the pig gut microbiome towards novel bacterial diversity and tailored functional studies.</title>
        <authorList>
            <person name="Wylensek D."/>
            <person name="Hitch T.C.A."/>
            <person name="Clavel T."/>
        </authorList>
    </citation>
    <scope>NUCLEOTIDE SEQUENCE [LARGE SCALE GENOMIC DNA]</scope>
    <source>
        <strain evidence="3 4">PG-178-WT-4</strain>
    </source>
</reference>
<evidence type="ECO:0000313" key="3">
    <source>
        <dbReference type="EMBL" id="MSS27755.1"/>
    </source>
</evidence>
<feature type="transmembrane region" description="Helical" evidence="1">
    <location>
        <begin position="554"/>
        <end position="576"/>
    </location>
</feature>
<feature type="transmembrane region" description="Helical" evidence="1">
    <location>
        <begin position="62"/>
        <end position="82"/>
    </location>
</feature>
<feature type="transmembrane region" description="Helical" evidence="1">
    <location>
        <begin position="88"/>
        <end position="105"/>
    </location>
</feature>
<dbReference type="InterPro" id="IPR011853">
    <property type="entry name" value="TRAP_DctM-Dct_fused"/>
</dbReference>
<organism evidence="3 4">
    <name type="scientific">Desulfovibrio porci</name>
    <dbReference type="NCBI Taxonomy" id="2605782"/>
    <lineage>
        <taxon>Bacteria</taxon>
        <taxon>Pseudomonadati</taxon>
        <taxon>Thermodesulfobacteriota</taxon>
        <taxon>Desulfovibrionia</taxon>
        <taxon>Desulfovibrionales</taxon>
        <taxon>Desulfovibrionaceae</taxon>
        <taxon>Desulfovibrio</taxon>
    </lineage>
</organism>
<dbReference type="Pfam" id="PF06808">
    <property type="entry name" value="DctM"/>
    <property type="match status" value="1"/>
</dbReference>
<feature type="transmembrane region" description="Helical" evidence="1">
    <location>
        <begin position="148"/>
        <end position="164"/>
    </location>
</feature>
<comment type="caution">
    <text evidence="3">The sequence shown here is derived from an EMBL/GenBank/DDBJ whole genome shotgun (WGS) entry which is preliminary data.</text>
</comment>
<keyword evidence="4" id="KW-1185">Reference proteome</keyword>
<feature type="transmembrane region" description="Helical" evidence="1">
    <location>
        <begin position="498"/>
        <end position="520"/>
    </location>
</feature>
<protein>
    <submittedName>
        <fullName evidence="3">TRAP transporter permease</fullName>
    </submittedName>
</protein>
<feature type="transmembrane region" description="Helical" evidence="1">
    <location>
        <begin position="620"/>
        <end position="643"/>
    </location>
</feature>
<accession>A0A6L5XKU8</accession>
<proteinExistence type="predicted"/>
<feature type="transmembrane region" description="Helical" evidence="1">
    <location>
        <begin position="117"/>
        <end position="136"/>
    </location>
</feature>
<evidence type="ECO:0000259" key="2">
    <source>
        <dbReference type="Pfam" id="PF06808"/>
    </source>
</evidence>
<feature type="transmembrane region" description="Helical" evidence="1">
    <location>
        <begin position="216"/>
        <end position="239"/>
    </location>
</feature>
<evidence type="ECO:0000313" key="4">
    <source>
        <dbReference type="Proteomes" id="UP000477488"/>
    </source>
</evidence>
<feature type="transmembrane region" description="Helical" evidence="1">
    <location>
        <begin position="323"/>
        <end position="340"/>
    </location>
</feature>
<feature type="transmembrane region" description="Helical" evidence="1">
    <location>
        <begin position="411"/>
        <end position="429"/>
    </location>
</feature>
<gene>
    <name evidence="3" type="ORF">FYJ44_06755</name>
</gene>
<feature type="domain" description="TRAP C4-dicarboxylate transport system permease DctM subunit" evidence="2">
    <location>
        <begin position="160"/>
        <end position="615"/>
    </location>
</feature>
<feature type="transmembrane region" description="Helical" evidence="1">
    <location>
        <begin position="383"/>
        <end position="405"/>
    </location>
</feature>
<sequence length="701" mass="74296">MSHKERMKVIEQEGSGGFALEEVEKLDSATVEKVQGTVDVSEIVAKYDKESAYRTFKGWLEVFIRVVCIAFSGFHLFTAATGAYPPQIQRAVHLGFVLVLIYLLYPARATGSKHKLAWYDVLLAAAGAAVCGYIVWNYDVIVLDAGPPTEMDFFFGCAAILLVLEATRRIVGLPITLVAICFLLYAKFGNLIPGMMGHPGFSLKRIVGHMYLTTEGLFGMPLGVSASFVFLFILFGAFLHSTGLGKFFIDLALAAAGRFVGGPAKVAVLASGFFGTISGSSVANTVSTGTFTIPLMKSVGYRGAFAGAVEAASSTGGQIMPPIMGAAAFIMAQFLGVGYVEIAKAALIPALLYYLAVGFMVHMEAKRLGLKGIPKERLPRAWFVLRQGGYLLIPIFVLIYLLIQGYTPLKSAYYCILATVVISLVANNWKAWAGASSSGMTVGHSLASCNRLALKDILLAMENGGRLALGVAAACACTGFVIGVVTLTGVGLKLANAILTLSAGSFALTLFFTMLASIVLGMGLPTTAKYIVLATIAAPAIQTFHVPQLAAHLFIMYFGILADLTPPVALAAYAAAGIARSEPNATGFMAVKLALAGFLIPYIFCYNPGLLMIGASNMEIVFIVCTAAVGIASLSFASVGYWLRDLFLWERLLLVGAAITLITPGLMTDIIGLSLMAAAYVLQKIFKEGPKRPLAVEPSAA</sequence>
<dbReference type="PANTHER" id="PTHR43849:SF2">
    <property type="entry name" value="BLL3936 PROTEIN"/>
    <property type="match status" value="1"/>
</dbReference>
<keyword evidence="1" id="KW-0812">Transmembrane</keyword>
<dbReference type="Proteomes" id="UP000477488">
    <property type="component" value="Unassembled WGS sequence"/>
</dbReference>
<feature type="transmembrane region" description="Helical" evidence="1">
    <location>
        <begin position="655"/>
        <end position="682"/>
    </location>
</feature>
<keyword evidence="1" id="KW-0472">Membrane</keyword>